<proteinExistence type="predicted"/>
<name>A0ABR3G7J1_9PEZI</name>
<gene>
    <name evidence="2" type="ORF">Q9L58_009205</name>
</gene>
<dbReference type="Proteomes" id="UP001447188">
    <property type="component" value="Unassembled WGS sequence"/>
</dbReference>
<evidence type="ECO:0000256" key="1">
    <source>
        <dbReference type="PROSITE-ProRule" id="PRU00023"/>
    </source>
</evidence>
<dbReference type="InterPro" id="IPR036770">
    <property type="entry name" value="Ankyrin_rpt-contain_sf"/>
</dbReference>
<comment type="caution">
    <text evidence="2">The sequence shown here is derived from an EMBL/GenBank/DDBJ whole genome shotgun (WGS) entry which is preliminary data.</text>
</comment>
<dbReference type="PROSITE" id="PS50297">
    <property type="entry name" value="ANK_REP_REGION"/>
    <property type="match status" value="1"/>
</dbReference>
<organism evidence="2 3">
    <name type="scientific">Discina gigas</name>
    <dbReference type="NCBI Taxonomy" id="1032678"/>
    <lineage>
        <taxon>Eukaryota</taxon>
        <taxon>Fungi</taxon>
        <taxon>Dikarya</taxon>
        <taxon>Ascomycota</taxon>
        <taxon>Pezizomycotina</taxon>
        <taxon>Pezizomycetes</taxon>
        <taxon>Pezizales</taxon>
        <taxon>Discinaceae</taxon>
        <taxon>Discina</taxon>
    </lineage>
</organism>
<reference evidence="2 3" key="1">
    <citation type="submission" date="2024-02" db="EMBL/GenBank/DDBJ databases">
        <title>Discinaceae phylogenomics.</title>
        <authorList>
            <person name="Dirks A.C."/>
            <person name="James T.Y."/>
        </authorList>
    </citation>
    <scope>NUCLEOTIDE SEQUENCE [LARGE SCALE GENOMIC DNA]</scope>
    <source>
        <strain evidence="2 3">ACD0624</strain>
    </source>
</reference>
<accession>A0ABR3G7J1</accession>
<evidence type="ECO:0000313" key="2">
    <source>
        <dbReference type="EMBL" id="KAL0631920.1"/>
    </source>
</evidence>
<keyword evidence="3" id="KW-1185">Reference proteome</keyword>
<sequence>MPLLDLPNELPLCIACRADTATLAITLGASPNVLLRKTHHLEHSAAYIRLGTPVEIAMRMCIRSADQPSLATLMSLLHAGGNPTIEPLSILADAGNLALLARCLPYITAINQCDSHTGYTPLETADAAGHVSTGKLLLAAGASALLDAGADATWEHEGVSLVERVLQTDRSWQDVDGNVDLLARHGARVPKGEEAIALWQAPVWERWTGGGSSEVVERAMEQVVGPLPRADTVLVHNDYRGLLGGVGTVVCAAGVGAWVFVSVVSVREDAWVLCCEGGG</sequence>
<evidence type="ECO:0000313" key="3">
    <source>
        <dbReference type="Proteomes" id="UP001447188"/>
    </source>
</evidence>
<dbReference type="InterPro" id="IPR002110">
    <property type="entry name" value="Ankyrin_rpt"/>
</dbReference>
<dbReference type="PROSITE" id="PS50088">
    <property type="entry name" value="ANK_REPEAT"/>
    <property type="match status" value="1"/>
</dbReference>
<feature type="repeat" description="ANK" evidence="1">
    <location>
        <begin position="117"/>
        <end position="143"/>
    </location>
</feature>
<dbReference type="EMBL" id="JBBBZM010000200">
    <property type="protein sequence ID" value="KAL0631920.1"/>
    <property type="molecule type" value="Genomic_DNA"/>
</dbReference>
<dbReference type="SUPFAM" id="SSF48403">
    <property type="entry name" value="Ankyrin repeat"/>
    <property type="match status" value="1"/>
</dbReference>
<keyword evidence="1" id="KW-0040">ANK repeat</keyword>
<evidence type="ECO:0008006" key="4">
    <source>
        <dbReference type="Google" id="ProtNLM"/>
    </source>
</evidence>
<protein>
    <recommendedName>
        <fullName evidence="4">Ankyrin</fullName>
    </recommendedName>
</protein>
<dbReference type="Gene3D" id="1.25.40.20">
    <property type="entry name" value="Ankyrin repeat-containing domain"/>
    <property type="match status" value="1"/>
</dbReference>